<evidence type="ECO:0000313" key="1">
    <source>
        <dbReference type="EMBL" id="OEO29703.1"/>
    </source>
</evidence>
<accession>A0A1E5XM49</accession>
<comment type="caution">
    <text evidence="1">The sequence shown here is derived from an EMBL/GenBank/DDBJ whole genome shotgun (WGS) entry which is preliminary data.</text>
</comment>
<proteinExistence type="predicted"/>
<keyword evidence="2" id="KW-1185">Reference proteome</keyword>
<name>A0A1E5XM49_9HYPH</name>
<gene>
    <name evidence="1" type="ORF">VW23_024545</name>
</gene>
<dbReference type="RefSeq" id="WP_069911061.1">
    <property type="nucleotide sequence ID" value="NZ_LAJE02000267.1"/>
</dbReference>
<evidence type="ECO:0008006" key="3">
    <source>
        <dbReference type="Google" id="ProtNLM"/>
    </source>
</evidence>
<dbReference type="AlphaFoldDB" id="A0A1E5XM49"/>
<sequence>MANVDADWNVFVDESIHVRGDFIVVAAVFAEDGVAERVIAALTDCGFDPASDEFKSSMTMKDAPAAQRLRSHLQIILGTCKIAVTVCPVSERKEIATYIANLLSAVDLPPSQRIARVFVDEGIRQTNAAMPDGATVRFGCDSRTVSGIQLADCAAHLISTTLLGELGLTTKMVAASTVYDGQEGEIELAWTLWATVRYALSGSTPCGKVDEDGIFEPLMKPFGLLVSDLCSDAVKAAVADRLGSVWVGCIH</sequence>
<reference evidence="1 2" key="1">
    <citation type="journal article" date="2015" name="Genome Announc.">
        <title>Genome Assemblies of Three Soil-Associated Devosia species: D. insulae, D. limi, and D. soli.</title>
        <authorList>
            <person name="Hassan Y.I."/>
            <person name="Lepp D."/>
            <person name="Zhou T."/>
        </authorList>
    </citation>
    <scope>NUCLEOTIDE SEQUENCE [LARGE SCALE GENOMIC DNA]</scope>
    <source>
        <strain evidence="1 2">DS-56</strain>
    </source>
</reference>
<protein>
    <recommendedName>
        <fullName evidence="3">DUF3800 domain-containing protein</fullName>
    </recommendedName>
</protein>
<dbReference type="EMBL" id="LAJE02000267">
    <property type="protein sequence ID" value="OEO29703.1"/>
    <property type="molecule type" value="Genomic_DNA"/>
</dbReference>
<dbReference type="Proteomes" id="UP000095463">
    <property type="component" value="Unassembled WGS sequence"/>
</dbReference>
<dbReference type="OrthoDB" id="977857at2"/>
<organism evidence="1 2">
    <name type="scientific">Devosia insulae DS-56</name>
    <dbReference type="NCBI Taxonomy" id="1116389"/>
    <lineage>
        <taxon>Bacteria</taxon>
        <taxon>Pseudomonadati</taxon>
        <taxon>Pseudomonadota</taxon>
        <taxon>Alphaproteobacteria</taxon>
        <taxon>Hyphomicrobiales</taxon>
        <taxon>Devosiaceae</taxon>
        <taxon>Devosia</taxon>
    </lineage>
</organism>
<evidence type="ECO:0000313" key="2">
    <source>
        <dbReference type="Proteomes" id="UP000095463"/>
    </source>
</evidence>